<keyword evidence="5" id="KW-1185">Reference proteome</keyword>
<dbReference type="Proteomes" id="UP000319160">
    <property type="component" value="Unassembled WGS sequence"/>
</dbReference>
<dbReference type="PANTHER" id="PTHR11820:SF100">
    <property type="entry name" value="FUMARYLACETOACETATE HYDROLASE FAMILY PROTEIN (AFU_ORTHOLOGUE AFUA_4G01490)"/>
    <property type="match status" value="1"/>
</dbReference>
<feature type="domain" description="Fumarylacetoacetase-like C-terminal" evidence="3">
    <location>
        <begin position="84"/>
        <end position="266"/>
    </location>
</feature>
<evidence type="ECO:0000256" key="2">
    <source>
        <dbReference type="ARBA" id="ARBA00022723"/>
    </source>
</evidence>
<dbReference type="OrthoDB" id="411064at2759"/>
<dbReference type="InterPro" id="IPR036663">
    <property type="entry name" value="Fumarylacetoacetase_C_sf"/>
</dbReference>
<keyword evidence="2" id="KW-0479">Metal-binding</keyword>
<sequence length="281" mass="31115">MRTAWTRLIRFVATDGCIYRGEPIMPDPEFDLGHTTEETKLRAKVIRGDDIYDTTGATTVTDEIMVVKKLLGPVSAHDVPILRCIGFNYRHHIKESGMSLPKFPVMFFKPSTTVQDHGAAVIIPRICQDDQADYEGEICIIMGKDAKDVSASRALEYVAAYTAGNDISSRKLQLDRELAGPLPQADFSKGFDTFAPLGPALLSSTLVDDPKRLRLQTTVNGEVRQQGCADDFIFDIEHLIEYLSTGTTLQKGSIIMTGSPGGCNHQDGLLQILKWKFMCQE</sequence>
<accession>A0A553I9A0</accession>
<dbReference type="GO" id="GO:0050163">
    <property type="term" value="F:oxaloacetate tautomerase activity"/>
    <property type="evidence" value="ECO:0007669"/>
    <property type="project" value="UniProtKB-ARBA"/>
</dbReference>
<evidence type="ECO:0000313" key="5">
    <source>
        <dbReference type="Proteomes" id="UP000319160"/>
    </source>
</evidence>
<dbReference type="STRING" id="2512241.A0A553I9A0"/>
<dbReference type="GO" id="GO:0006107">
    <property type="term" value="P:oxaloacetate metabolic process"/>
    <property type="evidence" value="ECO:0007669"/>
    <property type="project" value="UniProtKB-ARBA"/>
</dbReference>
<dbReference type="AlphaFoldDB" id="A0A553I9A0"/>
<proteinExistence type="inferred from homology"/>
<dbReference type="Pfam" id="PF01557">
    <property type="entry name" value="FAA_hydrolase"/>
    <property type="match status" value="1"/>
</dbReference>
<protein>
    <recommendedName>
        <fullName evidence="3">Fumarylacetoacetase-like C-terminal domain-containing protein</fullName>
    </recommendedName>
</protein>
<gene>
    <name evidence="4" type="ORF">FHL15_002085</name>
</gene>
<reference evidence="5" key="1">
    <citation type="submission" date="2019-06" db="EMBL/GenBank/DDBJ databases">
        <title>Draft genome sequence of the griseofulvin-producing fungus Xylaria cubensis strain G536.</title>
        <authorList>
            <person name="Mead M.E."/>
            <person name="Raja H.A."/>
            <person name="Steenwyk J.L."/>
            <person name="Knowles S.L."/>
            <person name="Oberlies N.H."/>
            <person name="Rokas A."/>
        </authorList>
    </citation>
    <scope>NUCLEOTIDE SEQUENCE [LARGE SCALE GENOMIC DNA]</scope>
    <source>
        <strain evidence="5">G536</strain>
    </source>
</reference>
<evidence type="ECO:0000259" key="3">
    <source>
        <dbReference type="Pfam" id="PF01557"/>
    </source>
</evidence>
<evidence type="ECO:0000313" key="4">
    <source>
        <dbReference type="EMBL" id="TRX96779.1"/>
    </source>
</evidence>
<dbReference type="PANTHER" id="PTHR11820">
    <property type="entry name" value="ACYLPYRUVASE"/>
    <property type="match status" value="1"/>
</dbReference>
<comment type="similarity">
    <text evidence="1">Belongs to the FAH family.</text>
</comment>
<evidence type="ECO:0000256" key="1">
    <source>
        <dbReference type="ARBA" id="ARBA00010211"/>
    </source>
</evidence>
<dbReference type="FunFam" id="3.90.850.10:FF:000002">
    <property type="entry name" value="2-hydroxyhepta-2,4-diene-1,7-dioate isomerase"/>
    <property type="match status" value="1"/>
</dbReference>
<dbReference type="Gene3D" id="3.90.850.10">
    <property type="entry name" value="Fumarylacetoacetase-like, C-terminal domain"/>
    <property type="match status" value="1"/>
</dbReference>
<name>A0A553I9A0_9PEZI</name>
<organism evidence="4 5">
    <name type="scientific">Xylaria flabelliformis</name>
    <dbReference type="NCBI Taxonomy" id="2512241"/>
    <lineage>
        <taxon>Eukaryota</taxon>
        <taxon>Fungi</taxon>
        <taxon>Dikarya</taxon>
        <taxon>Ascomycota</taxon>
        <taxon>Pezizomycotina</taxon>
        <taxon>Sordariomycetes</taxon>
        <taxon>Xylariomycetidae</taxon>
        <taxon>Xylariales</taxon>
        <taxon>Xylariaceae</taxon>
        <taxon>Xylaria</taxon>
    </lineage>
</organism>
<dbReference type="InterPro" id="IPR011234">
    <property type="entry name" value="Fumarylacetoacetase-like_C"/>
</dbReference>
<dbReference type="EMBL" id="VFLP01000008">
    <property type="protein sequence ID" value="TRX96779.1"/>
    <property type="molecule type" value="Genomic_DNA"/>
</dbReference>
<dbReference type="SUPFAM" id="SSF56529">
    <property type="entry name" value="FAH"/>
    <property type="match status" value="1"/>
</dbReference>
<comment type="caution">
    <text evidence="4">The sequence shown here is derived from an EMBL/GenBank/DDBJ whole genome shotgun (WGS) entry which is preliminary data.</text>
</comment>
<dbReference type="GO" id="GO:0046872">
    <property type="term" value="F:metal ion binding"/>
    <property type="evidence" value="ECO:0007669"/>
    <property type="project" value="UniProtKB-KW"/>
</dbReference>